<dbReference type="GO" id="GO:0046872">
    <property type="term" value="F:metal ion binding"/>
    <property type="evidence" value="ECO:0007669"/>
    <property type="project" value="UniProtKB-KW"/>
</dbReference>
<comment type="cofactor">
    <cofactor evidence="1">
        <name>Mg(2+)</name>
        <dbReference type="ChEBI" id="CHEBI:18420"/>
    </cofactor>
</comment>
<feature type="domain" description="EngB-type G" evidence="11">
    <location>
        <begin position="46"/>
        <end position="197"/>
    </location>
</feature>
<evidence type="ECO:0000256" key="9">
    <source>
        <dbReference type="ARBA" id="ARBA00023306"/>
    </source>
</evidence>
<gene>
    <name evidence="12" type="primary">ysxC</name>
    <name evidence="12" type="ORF">FZC34_01620</name>
</gene>
<dbReference type="SUPFAM" id="SSF52540">
    <property type="entry name" value="P-loop containing nucleoside triphosphate hydrolases"/>
    <property type="match status" value="1"/>
</dbReference>
<dbReference type="Pfam" id="PF01926">
    <property type="entry name" value="MMR_HSR1"/>
    <property type="match status" value="1"/>
</dbReference>
<evidence type="ECO:0000256" key="3">
    <source>
        <dbReference type="ARBA" id="ARBA00022618"/>
    </source>
</evidence>
<dbReference type="Proteomes" id="UP000325004">
    <property type="component" value="Chromosome"/>
</dbReference>
<dbReference type="AlphaFoldDB" id="A0A5C0UI26"/>
<dbReference type="GO" id="GO:0000917">
    <property type="term" value="P:division septum assembly"/>
    <property type="evidence" value="ECO:0007669"/>
    <property type="project" value="UniProtKB-KW"/>
</dbReference>
<dbReference type="PANTHER" id="PTHR11649">
    <property type="entry name" value="MSS1/TRME-RELATED GTP-BINDING PROTEIN"/>
    <property type="match status" value="1"/>
</dbReference>
<keyword evidence="8" id="KW-0717">Septation</keyword>
<evidence type="ECO:0000256" key="2">
    <source>
        <dbReference type="ARBA" id="ARBA00009638"/>
    </source>
</evidence>
<dbReference type="GO" id="GO:0005525">
    <property type="term" value="F:GTP binding"/>
    <property type="evidence" value="ECO:0007669"/>
    <property type="project" value="UniProtKB-KW"/>
</dbReference>
<dbReference type="NCBIfam" id="TIGR00231">
    <property type="entry name" value="small_GTP"/>
    <property type="match status" value="1"/>
</dbReference>
<dbReference type="InterPro" id="IPR005225">
    <property type="entry name" value="Small_GTP-bd"/>
</dbReference>
<keyword evidence="13" id="KW-1185">Reference proteome</keyword>
<comment type="similarity">
    <text evidence="2">Belongs to the TRAFAC class TrmE-Era-EngA-EngB-Septin-like GTPase superfamily. EngB GTPase family.</text>
</comment>
<dbReference type="PROSITE" id="PS51706">
    <property type="entry name" value="G_ENGB"/>
    <property type="match status" value="1"/>
</dbReference>
<evidence type="ECO:0000256" key="10">
    <source>
        <dbReference type="SAM" id="MobiDB-lite"/>
    </source>
</evidence>
<evidence type="ECO:0000256" key="1">
    <source>
        <dbReference type="ARBA" id="ARBA00001946"/>
    </source>
</evidence>
<keyword evidence="9" id="KW-0131">Cell cycle</keyword>
<evidence type="ECO:0000256" key="6">
    <source>
        <dbReference type="ARBA" id="ARBA00022842"/>
    </source>
</evidence>
<organism evidence="12 13">
    <name type="scientific">Candidatus Cytomitobacter primus</name>
    <dbReference type="NCBI Taxonomy" id="2066024"/>
    <lineage>
        <taxon>Bacteria</taxon>
        <taxon>Pseudomonadati</taxon>
        <taxon>Pseudomonadota</taxon>
        <taxon>Alphaproteobacteria</taxon>
        <taxon>Holosporales</taxon>
        <taxon>Holosporaceae</taxon>
        <taxon>Candidatus Cytomitobacter</taxon>
    </lineage>
</organism>
<keyword evidence="4" id="KW-0479">Metal-binding</keyword>
<evidence type="ECO:0000256" key="8">
    <source>
        <dbReference type="ARBA" id="ARBA00023210"/>
    </source>
</evidence>
<dbReference type="InterPro" id="IPR019987">
    <property type="entry name" value="GTP-bd_ribosome_bio_YsxC"/>
</dbReference>
<dbReference type="InterPro" id="IPR030393">
    <property type="entry name" value="G_ENGB_dom"/>
</dbReference>
<dbReference type="NCBIfam" id="TIGR03598">
    <property type="entry name" value="GTPase_YsxC"/>
    <property type="match status" value="1"/>
</dbReference>
<evidence type="ECO:0000256" key="7">
    <source>
        <dbReference type="ARBA" id="ARBA00023134"/>
    </source>
</evidence>
<proteinExistence type="inferred from homology"/>
<dbReference type="PANTHER" id="PTHR11649:SF13">
    <property type="entry name" value="ENGB-TYPE G DOMAIN-CONTAINING PROTEIN"/>
    <property type="match status" value="1"/>
</dbReference>
<feature type="region of interest" description="Disordered" evidence="10">
    <location>
        <begin position="1"/>
        <end position="25"/>
    </location>
</feature>
<evidence type="ECO:0000256" key="5">
    <source>
        <dbReference type="ARBA" id="ARBA00022741"/>
    </source>
</evidence>
<dbReference type="Gene3D" id="3.40.50.300">
    <property type="entry name" value="P-loop containing nucleotide triphosphate hydrolases"/>
    <property type="match status" value="1"/>
</dbReference>
<sequence length="197" mass="22550">MNRYQANNVNSAHQNSGFTNQNAKYKDKNVKSKNKTYFINELPTKIKYEIALIGRSNVGKSSLLNSILNEKTSRVSKKPGCTRWLGYYDFENVTLIDLPGYGYANVSKKQEALITVMVQKYILCGRIDELWILIDSRRGIMGLDIELINFVVNNDIPVKIISTKIDKKESKIIDANFRVSSKTKEGIHEIIDYIKHI</sequence>
<keyword evidence="3" id="KW-0132">Cell division</keyword>
<dbReference type="InterPro" id="IPR027417">
    <property type="entry name" value="P-loop_NTPase"/>
</dbReference>
<evidence type="ECO:0000256" key="4">
    <source>
        <dbReference type="ARBA" id="ARBA00022723"/>
    </source>
</evidence>
<name>A0A5C0UI26_9PROT</name>
<dbReference type="EMBL" id="CP043316">
    <property type="protein sequence ID" value="QEK38604.1"/>
    <property type="molecule type" value="Genomic_DNA"/>
</dbReference>
<dbReference type="CDD" id="cd01876">
    <property type="entry name" value="YihA_EngB"/>
    <property type="match status" value="1"/>
</dbReference>
<protein>
    <submittedName>
        <fullName evidence="12">Ribosome biogenesis GTP-binding protein YsxC</fullName>
    </submittedName>
</protein>
<keyword evidence="6" id="KW-0460">Magnesium</keyword>
<feature type="compositionally biased region" description="Polar residues" evidence="10">
    <location>
        <begin position="1"/>
        <end position="21"/>
    </location>
</feature>
<keyword evidence="5" id="KW-0547">Nucleotide-binding</keyword>
<keyword evidence="7" id="KW-0342">GTP-binding</keyword>
<evidence type="ECO:0000313" key="13">
    <source>
        <dbReference type="Proteomes" id="UP000325004"/>
    </source>
</evidence>
<dbReference type="InterPro" id="IPR006073">
    <property type="entry name" value="GTP-bd"/>
</dbReference>
<accession>A0A5C0UI26</accession>
<evidence type="ECO:0000313" key="12">
    <source>
        <dbReference type="EMBL" id="QEK38604.1"/>
    </source>
</evidence>
<evidence type="ECO:0000259" key="11">
    <source>
        <dbReference type="PROSITE" id="PS51706"/>
    </source>
</evidence>
<dbReference type="OrthoDB" id="9804921at2"/>
<reference evidence="12 13" key="1">
    <citation type="submission" date="2019-08" db="EMBL/GenBank/DDBJ databases">
        <title>Highly reduced genomes of protist endosymbionts show evolutionary convergence.</title>
        <authorList>
            <person name="George E."/>
            <person name="Husnik F."/>
            <person name="Tashyreva D."/>
            <person name="Prokopchuk G."/>
            <person name="Horak A."/>
            <person name="Kwong W.K."/>
            <person name="Lukes J."/>
            <person name="Keeling P.J."/>
        </authorList>
    </citation>
    <scope>NUCLEOTIDE SEQUENCE [LARGE SCALE GENOMIC DNA]</scope>
    <source>
        <strain evidence="12">1604LC</strain>
    </source>
</reference>
<dbReference type="KEGG" id="cpri:FZC34_01620"/>
<dbReference type="RefSeq" id="WP_148971725.1">
    <property type="nucleotide sequence ID" value="NZ_CP043316.1"/>
</dbReference>